<dbReference type="Pfam" id="PF00497">
    <property type="entry name" value="SBP_bac_3"/>
    <property type="match status" value="1"/>
</dbReference>
<evidence type="ECO:0000256" key="2">
    <source>
        <dbReference type="ARBA" id="ARBA00022448"/>
    </source>
</evidence>
<protein>
    <submittedName>
        <fullName evidence="6">Transporter substrate-binding domain-containing protein</fullName>
    </submittedName>
</protein>
<evidence type="ECO:0000256" key="4">
    <source>
        <dbReference type="SAM" id="MobiDB-lite"/>
    </source>
</evidence>
<dbReference type="InterPro" id="IPR001638">
    <property type="entry name" value="Solute-binding_3/MltF_N"/>
</dbReference>
<proteinExistence type="inferred from homology"/>
<feature type="domain" description="Solute-binding protein family 3/N-terminal" evidence="5">
    <location>
        <begin position="105"/>
        <end position="208"/>
    </location>
</feature>
<feature type="compositionally biased region" description="Low complexity" evidence="4">
    <location>
        <begin position="70"/>
        <end position="79"/>
    </location>
</feature>
<reference evidence="6 7" key="1">
    <citation type="submission" date="2018-12" db="EMBL/GenBank/DDBJ databases">
        <title>Genome Sequence of Candidatus Viridilinea halotolerans isolated from saline sulfide-rich spring.</title>
        <authorList>
            <person name="Grouzdev D.S."/>
            <person name="Burganskaya E.I."/>
            <person name="Krutkina M.S."/>
            <person name="Sukhacheva M.V."/>
            <person name="Gorlenko V.M."/>
        </authorList>
    </citation>
    <scope>NUCLEOTIDE SEQUENCE [LARGE SCALE GENOMIC DNA]</scope>
    <source>
        <strain evidence="6">Chok-6</strain>
    </source>
</reference>
<gene>
    <name evidence="6" type="ORF">EI684_21230</name>
</gene>
<dbReference type="PROSITE" id="PS51257">
    <property type="entry name" value="PROKAR_LIPOPROTEIN"/>
    <property type="match status" value="1"/>
</dbReference>
<dbReference type="PANTHER" id="PTHR30085">
    <property type="entry name" value="AMINO ACID ABC TRANSPORTER PERMEASE"/>
    <property type="match status" value="1"/>
</dbReference>
<evidence type="ECO:0000256" key="3">
    <source>
        <dbReference type="ARBA" id="ARBA00022729"/>
    </source>
</evidence>
<accession>A0A426TRK2</accession>
<dbReference type="AlphaFoldDB" id="A0A426TRK2"/>
<evidence type="ECO:0000313" key="6">
    <source>
        <dbReference type="EMBL" id="RRR66118.1"/>
    </source>
</evidence>
<name>A0A426TRK2_9CHLR</name>
<evidence type="ECO:0000256" key="1">
    <source>
        <dbReference type="ARBA" id="ARBA00010333"/>
    </source>
</evidence>
<dbReference type="PANTHER" id="PTHR30085:SF7">
    <property type="entry name" value="AMINO-ACID ABC TRANSPORTER-BINDING PROTEIN YHDW-RELATED"/>
    <property type="match status" value="1"/>
</dbReference>
<dbReference type="InterPro" id="IPR051455">
    <property type="entry name" value="Bact_solute-bind_prot3"/>
</dbReference>
<sequence length="220" mass="22831">MRLLSQRLVLLGSLALLSLALSGCGGLLDQSNDDPVVMIITATPASGAAPSQASTPVPDPAPPSDEEPTPDAAAVVPSDDPAPPDPAPVQAGPGLLARVQARGNLICGTNADLPGFGFYDQVRGSWTGFDVDFCRTLAAAIFGDANAVEFVGLTTSGPNERFAAVREGRVDVLFRNTTWTIGRDLGQLAFGPTTFHDGQTFMVRADAGINNSNDLAGRRV</sequence>
<dbReference type="Proteomes" id="UP000280307">
    <property type="component" value="Unassembled WGS sequence"/>
</dbReference>
<dbReference type="EMBL" id="RSAS01000884">
    <property type="protein sequence ID" value="RRR66118.1"/>
    <property type="molecule type" value="Genomic_DNA"/>
</dbReference>
<evidence type="ECO:0000313" key="7">
    <source>
        <dbReference type="Proteomes" id="UP000280307"/>
    </source>
</evidence>
<feature type="region of interest" description="Disordered" evidence="4">
    <location>
        <begin position="45"/>
        <end position="92"/>
    </location>
</feature>
<dbReference type="InterPro" id="IPR018313">
    <property type="entry name" value="SBP_3_CS"/>
</dbReference>
<comment type="similarity">
    <text evidence="1">Belongs to the bacterial solute-binding protein 3 family.</text>
</comment>
<dbReference type="GO" id="GO:0006865">
    <property type="term" value="P:amino acid transport"/>
    <property type="evidence" value="ECO:0007669"/>
    <property type="project" value="TreeGrafter"/>
</dbReference>
<feature type="non-terminal residue" evidence="6">
    <location>
        <position position="220"/>
    </location>
</feature>
<evidence type="ECO:0000259" key="5">
    <source>
        <dbReference type="Pfam" id="PF00497"/>
    </source>
</evidence>
<keyword evidence="3" id="KW-0732">Signal</keyword>
<dbReference type="SUPFAM" id="SSF53850">
    <property type="entry name" value="Periplasmic binding protein-like II"/>
    <property type="match status" value="1"/>
</dbReference>
<comment type="caution">
    <text evidence="6">The sequence shown here is derived from an EMBL/GenBank/DDBJ whole genome shotgun (WGS) entry which is preliminary data.</text>
</comment>
<organism evidence="6 7">
    <name type="scientific">Candidatus Viridilinea halotolerans</name>
    <dbReference type="NCBI Taxonomy" id="2491704"/>
    <lineage>
        <taxon>Bacteria</taxon>
        <taxon>Bacillati</taxon>
        <taxon>Chloroflexota</taxon>
        <taxon>Chloroflexia</taxon>
        <taxon>Chloroflexales</taxon>
        <taxon>Chloroflexineae</taxon>
        <taxon>Oscillochloridaceae</taxon>
        <taxon>Candidatus Viridilinea</taxon>
    </lineage>
</organism>
<keyword evidence="2" id="KW-0813">Transport</keyword>
<dbReference type="Gene3D" id="3.40.190.10">
    <property type="entry name" value="Periplasmic binding protein-like II"/>
    <property type="match status" value="2"/>
</dbReference>
<dbReference type="PROSITE" id="PS01039">
    <property type="entry name" value="SBP_BACTERIAL_3"/>
    <property type="match status" value="1"/>
</dbReference>